<reference evidence="1" key="1">
    <citation type="journal article" date="2019" name="bioRxiv">
        <title>The Genome of the Zebra Mussel, Dreissena polymorpha: A Resource for Invasive Species Research.</title>
        <authorList>
            <person name="McCartney M.A."/>
            <person name="Auch B."/>
            <person name="Kono T."/>
            <person name="Mallez S."/>
            <person name="Zhang Y."/>
            <person name="Obille A."/>
            <person name="Becker A."/>
            <person name="Abrahante J.E."/>
            <person name="Garbe J."/>
            <person name="Badalamenti J.P."/>
            <person name="Herman A."/>
            <person name="Mangelson H."/>
            <person name="Liachko I."/>
            <person name="Sullivan S."/>
            <person name="Sone E.D."/>
            <person name="Koren S."/>
            <person name="Silverstein K.A.T."/>
            <person name="Beckman K.B."/>
            <person name="Gohl D.M."/>
        </authorList>
    </citation>
    <scope>NUCLEOTIDE SEQUENCE</scope>
    <source>
        <strain evidence="1">Duluth1</strain>
        <tissue evidence="1">Whole animal</tissue>
    </source>
</reference>
<dbReference type="Proteomes" id="UP000828390">
    <property type="component" value="Unassembled WGS sequence"/>
</dbReference>
<proteinExistence type="predicted"/>
<accession>A0A9D4S805</accession>
<dbReference type="EMBL" id="JAIWYP010000001">
    <property type="protein sequence ID" value="KAH3895066.1"/>
    <property type="molecule type" value="Genomic_DNA"/>
</dbReference>
<gene>
    <name evidence="1" type="ORF">DPMN_019226</name>
</gene>
<evidence type="ECO:0000313" key="2">
    <source>
        <dbReference type="Proteomes" id="UP000828390"/>
    </source>
</evidence>
<comment type="caution">
    <text evidence="1">The sequence shown here is derived from an EMBL/GenBank/DDBJ whole genome shotgun (WGS) entry which is preliminary data.</text>
</comment>
<organism evidence="1 2">
    <name type="scientific">Dreissena polymorpha</name>
    <name type="common">Zebra mussel</name>
    <name type="synonym">Mytilus polymorpha</name>
    <dbReference type="NCBI Taxonomy" id="45954"/>
    <lineage>
        <taxon>Eukaryota</taxon>
        <taxon>Metazoa</taxon>
        <taxon>Spiralia</taxon>
        <taxon>Lophotrochozoa</taxon>
        <taxon>Mollusca</taxon>
        <taxon>Bivalvia</taxon>
        <taxon>Autobranchia</taxon>
        <taxon>Heteroconchia</taxon>
        <taxon>Euheterodonta</taxon>
        <taxon>Imparidentia</taxon>
        <taxon>Neoheterodontei</taxon>
        <taxon>Myida</taxon>
        <taxon>Dreissenoidea</taxon>
        <taxon>Dreissenidae</taxon>
        <taxon>Dreissena</taxon>
    </lineage>
</organism>
<keyword evidence="2" id="KW-1185">Reference proteome</keyword>
<protein>
    <submittedName>
        <fullName evidence="1">Uncharacterized protein</fullName>
    </submittedName>
</protein>
<reference evidence="1" key="2">
    <citation type="submission" date="2020-11" db="EMBL/GenBank/DDBJ databases">
        <authorList>
            <person name="McCartney M.A."/>
            <person name="Auch B."/>
            <person name="Kono T."/>
            <person name="Mallez S."/>
            <person name="Becker A."/>
            <person name="Gohl D.M."/>
            <person name="Silverstein K.A.T."/>
            <person name="Koren S."/>
            <person name="Bechman K.B."/>
            <person name="Herman A."/>
            <person name="Abrahante J.E."/>
            <person name="Garbe J."/>
        </authorList>
    </citation>
    <scope>NUCLEOTIDE SEQUENCE</scope>
    <source>
        <strain evidence="1">Duluth1</strain>
        <tissue evidence="1">Whole animal</tissue>
    </source>
</reference>
<sequence>MPIVLKSTICRTLEEMDLVILVVWFFLCFDSATGAHCLSCTSMPSSFPCVTSTTCSTGQTCPGHSGTHALLGKRATGDVELCYKCCQVDMCNQGPIRTGSSTSDQPMVVPTTVTVSTITLSTTAQTTLTTSGGDICLSCTDSPLTRECLYTVNCESHESCYADAFENPNGDIVFNMWCRDRQLCGSFGKREVVNRSNGSTLLCAQCCQGNLCNAAVCGQTGLPSVGPVCFKCDQASTPSSCSTIALCGRDDVYHLEKTLSSLTHATLYKSGCLHKTHCERHAQSLTLIGRKRHDNTVITDHKSRVERAKDGDNPASLLYAFYVRVVLFVNKDEVVAGFAVGAKAYCKEKRSPEV</sequence>
<dbReference type="AlphaFoldDB" id="A0A9D4S805"/>
<name>A0A9D4S805_DREPO</name>
<evidence type="ECO:0000313" key="1">
    <source>
        <dbReference type="EMBL" id="KAH3895066.1"/>
    </source>
</evidence>